<dbReference type="Pfam" id="PF02445">
    <property type="entry name" value="NadA"/>
    <property type="match status" value="1"/>
</dbReference>
<evidence type="ECO:0000256" key="4">
    <source>
        <dbReference type="ARBA" id="ARBA00012669"/>
    </source>
</evidence>
<dbReference type="SUPFAM" id="SSF142754">
    <property type="entry name" value="NadA-like"/>
    <property type="match status" value="1"/>
</dbReference>
<dbReference type="GO" id="GO:0005829">
    <property type="term" value="C:cytosol"/>
    <property type="evidence" value="ECO:0007669"/>
    <property type="project" value="TreeGrafter"/>
</dbReference>
<proteinExistence type="predicted"/>
<keyword evidence="6" id="KW-0662">Pyridine nucleotide biosynthesis</keyword>
<evidence type="ECO:0000256" key="7">
    <source>
        <dbReference type="ARBA" id="ARBA00022679"/>
    </source>
</evidence>
<accession>A0A2N0ULA4</accession>
<dbReference type="PANTHER" id="PTHR30573">
    <property type="entry name" value="QUINOLINATE SYNTHETASE A"/>
    <property type="match status" value="1"/>
</dbReference>
<dbReference type="FunFam" id="3.40.50.10800:FF:000001">
    <property type="entry name" value="Quinolinate synthase A"/>
    <property type="match status" value="1"/>
</dbReference>
<protein>
    <recommendedName>
        <fullName evidence="12 13">Quinolinate synthase</fullName>
        <ecNumber evidence="4 13">2.5.1.72</ecNumber>
    </recommendedName>
</protein>
<evidence type="ECO:0000256" key="10">
    <source>
        <dbReference type="ARBA" id="ARBA00023014"/>
    </source>
</evidence>
<evidence type="ECO:0000256" key="1">
    <source>
        <dbReference type="ARBA" id="ARBA00001966"/>
    </source>
</evidence>
<dbReference type="GO" id="GO:0034628">
    <property type="term" value="P:'de novo' NAD+ biosynthetic process from L-aspartate"/>
    <property type="evidence" value="ECO:0007669"/>
    <property type="project" value="TreeGrafter"/>
</dbReference>
<evidence type="ECO:0000313" key="15">
    <source>
        <dbReference type="Proteomes" id="UP000233425"/>
    </source>
</evidence>
<keyword evidence="5" id="KW-0004">4Fe-4S</keyword>
<reference evidence="14" key="1">
    <citation type="journal article" date="2018" name="Environ. Microbiol.">
        <title>Sporulation capability and amylosome conservation among diverse human colonic and rumen isolates of the keystone starch-degrader Ruminococcus bromii.</title>
        <authorList>
            <person name="Mukhopadhya I."/>
            <person name="Morais S."/>
            <person name="Laverde-Gomez J."/>
            <person name="Sheridan P.O."/>
            <person name="Walker A.W."/>
            <person name="Kelly W."/>
            <person name="Klieve A.V."/>
            <person name="Ouwerkerk D."/>
            <person name="Duncan S.H."/>
            <person name="Louis P."/>
            <person name="Koropatkin N."/>
            <person name="Cockburn D."/>
            <person name="Kibler R."/>
            <person name="Cooper P.J."/>
            <person name="Sandoval C."/>
            <person name="Crost E."/>
            <person name="Juge N."/>
            <person name="Bayer E.A."/>
            <person name="Flint H.J."/>
        </authorList>
    </citation>
    <scope>NUCLEOTIDE SEQUENCE [LARGE SCALE GENOMIC DNA]</scope>
    <source>
        <strain evidence="14">ATCC 27255</strain>
    </source>
</reference>
<sequence>MNISSIQEQILKLKNEKDVCILAHSYQAHEIIEIADYTGDSYKLSVDASKAENKNILMCGVRFMAETCKILSPEKTVYLAQPVAGCSMADQMDKQLISQVKKMYPDYTVVAYINTTAELKTICDVCVTSSSAVKIVNNLDNKNILFIPDCNLGDYVAKQCPDKNIKLLNGGCPIHACVNVDDVKKAKELHPNALVLVHPECTPEVVAMADYVGSTSGIMNYAKESDAKEFIIGTEISIAEHLQYECPDKNFYGLTLKLICPNMKSTTLVDVYNCLNGNGGEEIKLDDQTITDARKCIDEMIRLG</sequence>
<keyword evidence="7 14" id="KW-0808">Transferase</keyword>
<evidence type="ECO:0000256" key="8">
    <source>
        <dbReference type="ARBA" id="ARBA00022723"/>
    </source>
</evidence>
<dbReference type="RefSeq" id="WP_101029473.1">
    <property type="nucleotide sequence ID" value="NZ_CABMMZ010000069.1"/>
</dbReference>
<dbReference type="AlphaFoldDB" id="A0A2N0ULA4"/>
<dbReference type="InterPro" id="IPR036094">
    <property type="entry name" value="NadA_sf"/>
</dbReference>
<dbReference type="Proteomes" id="UP000233425">
    <property type="component" value="Unassembled WGS sequence"/>
</dbReference>
<dbReference type="EMBL" id="NNSR01000069">
    <property type="protein sequence ID" value="PKD27764.1"/>
    <property type="molecule type" value="Genomic_DNA"/>
</dbReference>
<evidence type="ECO:0000256" key="13">
    <source>
        <dbReference type="NCBIfam" id="TIGR00550"/>
    </source>
</evidence>
<keyword evidence="10" id="KW-0411">Iron-sulfur</keyword>
<comment type="catalytic activity">
    <reaction evidence="11">
        <text>iminosuccinate + dihydroxyacetone phosphate = quinolinate + phosphate + 2 H2O + H(+)</text>
        <dbReference type="Rhea" id="RHEA:25888"/>
        <dbReference type="ChEBI" id="CHEBI:15377"/>
        <dbReference type="ChEBI" id="CHEBI:15378"/>
        <dbReference type="ChEBI" id="CHEBI:29959"/>
        <dbReference type="ChEBI" id="CHEBI:43474"/>
        <dbReference type="ChEBI" id="CHEBI:57642"/>
        <dbReference type="ChEBI" id="CHEBI:77875"/>
        <dbReference type="EC" id="2.5.1.72"/>
    </reaction>
    <physiologicalReaction direction="left-to-right" evidence="11">
        <dbReference type="Rhea" id="RHEA:25889"/>
    </physiologicalReaction>
</comment>
<dbReference type="NCBIfam" id="TIGR00550">
    <property type="entry name" value="nadA"/>
    <property type="match status" value="1"/>
</dbReference>
<evidence type="ECO:0000256" key="3">
    <source>
        <dbReference type="ARBA" id="ARBA00005065"/>
    </source>
</evidence>
<keyword evidence="8" id="KW-0479">Metal-binding</keyword>
<comment type="caution">
    <text evidence="14">The sequence shown here is derived from an EMBL/GenBank/DDBJ whole genome shotgun (WGS) entry which is preliminary data.</text>
</comment>
<comment type="pathway">
    <text evidence="3">Cofactor biosynthesis; NAD(+) biosynthesis; quinolinate from iminoaspartate: step 1/1.</text>
</comment>
<dbReference type="Gene3D" id="3.40.50.10800">
    <property type="entry name" value="NadA-like"/>
    <property type="match status" value="3"/>
</dbReference>
<dbReference type="PANTHER" id="PTHR30573:SF0">
    <property type="entry name" value="QUINOLINATE SYNTHASE, CHLOROPLASTIC"/>
    <property type="match status" value="1"/>
</dbReference>
<organism evidence="14 15">
    <name type="scientific">Ruminococcus bromii</name>
    <dbReference type="NCBI Taxonomy" id="40518"/>
    <lineage>
        <taxon>Bacteria</taxon>
        <taxon>Bacillati</taxon>
        <taxon>Bacillota</taxon>
        <taxon>Clostridia</taxon>
        <taxon>Eubacteriales</taxon>
        <taxon>Oscillospiraceae</taxon>
        <taxon>Ruminococcus</taxon>
    </lineage>
</organism>
<evidence type="ECO:0000256" key="9">
    <source>
        <dbReference type="ARBA" id="ARBA00023004"/>
    </source>
</evidence>
<evidence type="ECO:0000313" key="14">
    <source>
        <dbReference type="EMBL" id="PKD27764.1"/>
    </source>
</evidence>
<dbReference type="NCBIfam" id="NF006878">
    <property type="entry name" value="PRK09375.1-2"/>
    <property type="match status" value="1"/>
</dbReference>
<evidence type="ECO:0000256" key="11">
    <source>
        <dbReference type="ARBA" id="ARBA00050125"/>
    </source>
</evidence>
<evidence type="ECO:0000256" key="12">
    <source>
        <dbReference type="ARBA" id="ARBA00073059"/>
    </source>
</evidence>
<dbReference type="EC" id="2.5.1.72" evidence="4 13"/>
<evidence type="ECO:0000256" key="6">
    <source>
        <dbReference type="ARBA" id="ARBA00022642"/>
    </source>
</evidence>
<evidence type="ECO:0000256" key="2">
    <source>
        <dbReference type="ARBA" id="ARBA00003791"/>
    </source>
</evidence>
<evidence type="ECO:0000256" key="5">
    <source>
        <dbReference type="ARBA" id="ARBA00022485"/>
    </source>
</evidence>
<name>A0A2N0ULA4_9FIRM</name>
<dbReference type="InterPro" id="IPR003473">
    <property type="entry name" value="NadA"/>
</dbReference>
<dbReference type="UniPathway" id="UPA00253">
    <property type="reaction ID" value="UER00327"/>
</dbReference>
<comment type="cofactor">
    <cofactor evidence="1">
        <name>[4Fe-4S] cluster</name>
        <dbReference type="ChEBI" id="CHEBI:49883"/>
    </cofactor>
</comment>
<dbReference type="GO" id="GO:0008987">
    <property type="term" value="F:quinolinate synthetase A activity"/>
    <property type="evidence" value="ECO:0007669"/>
    <property type="project" value="UniProtKB-UniRule"/>
</dbReference>
<dbReference type="GO" id="GO:0046872">
    <property type="term" value="F:metal ion binding"/>
    <property type="evidence" value="ECO:0007669"/>
    <property type="project" value="UniProtKB-KW"/>
</dbReference>
<keyword evidence="9" id="KW-0408">Iron</keyword>
<gene>
    <name evidence="14" type="primary">nadA</name>
    <name evidence="14" type="ORF">RBATCC27255_01530</name>
</gene>
<comment type="function">
    <text evidence="2">Catalyzes the condensation of iminoaspartate with dihydroxyacetone phosphate to form quinolinate.</text>
</comment>
<dbReference type="GO" id="GO:0051539">
    <property type="term" value="F:4 iron, 4 sulfur cluster binding"/>
    <property type="evidence" value="ECO:0007669"/>
    <property type="project" value="UniProtKB-KW"/>
</dbReference>
<keyword evidence="15" id="KW-1185">Reference proteome</keyword>